<proteinExistence type="inferred from homology"/>
<keyword evidence="3" id="KW-0808">Transferase</keyword>
<dbReference type="GO" id="GO:0007165">
    <property type="term" value="P:signal transduction"/>
    <property type="evidence" value="ECO:0007669"/>
    <property type="project" value="TreeGrafter"/>
</dbReference>
<dbReference type="AlphaFoldDB" id="A0A0V0XJ55"/>
<comment type="similarity">
    <text evidence="1">Belongs to the protein kinase superfamily. CMGC Ser/Thr protein kinase family. CDC2/CDKX subfamily.</text>
</comment>
<evidence type="ECO:0000313" key="10">
    <source>
        <dbReference type="EMBL" id="KRX87992.1"/>
    </source>
</evidence>
<dbReference type="InterPro" id="IPR017441">
    <property type="entry name" value="Protein_kinase_ATP_BS"/>
</dbReference>
<name>A0A0V0XJ55_TRIPS</name>
<keyword evidence="4 7" id="KW-0547">Nucleotide-binding</keyword>
<evidence type="ECO:0000256" key="6">
    <source>
        <dbReference type="ARBA" id="ARBA00022840"/>
    </source>
</evidence>
<dbReference type="GO" id="GO:0000082">
    <property type="term" value="P:G1/S transition of mitotic cell cycle"/>
    <property type="evidence" value="ECO:0007669"/>
    <property type="project" value="TreeGrafter"/>
</dbReference>
<dbReference type="InterPro" id="IPR000719">
    <property type="entry name" value="Prot_kinase_dom"/>
</dbReference>
<dbReference type="PANTHER" id="PTHR24056:SF472">
    <property type="entry name" value="CYCLIN-DEPENDENT KINASE 4, ISOFORM A"/>
    <property type="match status" value="1"/>
</dbReference>
<accession>A0A0V0XJ55</accession>
<dbReference type="GO" id="GO:0000307">
    <property type="term" value="C:cyclin-dependent protein kinase holoenzyme complex"/>
    <property type="evidence" value="ECO:0007669"/>
    <property type="project" value="TreeGrafter"/>
</dbReference>
<evidence type="ECO:0000256" key="1">
    <source>
        <dbReference type="ARBA" id="ARBA00006485"/>
    </source>
</evidence>
<dbReference type="Gene3D" id="3.30.200.20">
    <property type="entry name" value="Phosphorylase Kinase, domain 1"/>
    <property type="match status" value="1"/>
</dbReference>
<dbReference type="PROSITE" id="PS00108">
    <property type="entry name" value="PROTEIN_KINASE_ST"/>
    <property type="match status" value="1"/>
</dbReference>
<dbReference type="InterPro" id="IPR011009">
    <property type="entry name" value="Kinase-like_dom_sf"/>
</dbReference>
<dbReference type="PANTHER" id="PTHR24056">
    <property type="entry name" value="CELL DIVISION PROTEIN KINASE"/>
    <property type="match status" value="1"/>
</dbReference>
<dbReference type="SMART" id="SM00220">
    <property type="entry name" value="S_TKc"/>
    <property type="match status" value="1"/>
</dbReference>
<dbReference type="EMBL" id="JYDU01000257">
    <property type="protein sequence ID" value="KRX87992.1"/>
    <property type="molecule type" value="Genomic_DNA"/>
</dbReference>
<dbReference type="GO" id="GO:0005634">
    <property type="term" value="C:nucleus"/>
    <property type="evidence" value="ECO:0007669"/>
    <property type="project" value="TreeGrafter"/>
</dbReference>
<dbReference type="InterPro" id="IPR050108">
    <property type="entry name" value="CDK"/>
</dbReference>
<dbReference type="Proteomes" id="UP000054815">
    <property type="component" value="Unassembled WGS sequence"/>
</dbReference>
<dbReference type="GO" id="GO:0005524">
    <property type="term" value="F:ATP binding"/>
    <property type="evidence" value="ECO:0007669"/>
    <property type="project" value="UniProtKB-UniRule"/>
</dbReference>
<dbReference type="SUPFAM" id="SSF56112">
    <property type="entry name" value="Protein kinase-like (PK-like)"/>
    <property type="match status" value="1"/>
</dbReference>
<evidence type="ECO:0000256" key="8">
    <source>
        <dbReference type="RuleBase" id="RU000304"/>
    </source>
</evidence>
<keyword evidence="2 8" id="KW-0723">Serine/threonine-protein kinase</keyword>
<dbReference type="Pfam" id="PF00069">
    <property type="entry name" value="Pkinase"/>
    <property type="match status" value="1"/>
</dbReference>
<reference evidence="10 11" key="1">
    <citation type="submission" date="2015-01" db="EMBL/GenBank/DDBJ databases">
        <title>Evolution of Trichinella species and genotypes.</title>
        <authorList>
            <person name="Korhonen P.K."/>
            <person name="Edoardo P."/>
            <person name="Giuseppe L.R."/>
            <person name="Gasser R.B."/>
        </authorList>
    </citation>
    <scope>NUCLEOTIDE SEQUENCE [LARGE SCALE GENOMIC DNA]</scope>
    <source>
        <strain evidence="10">ISS141</strain>
    </source>
</reference>
<evidence type="ECO:0000256" key="7">
    <source>
        <dbReference type="PROSITE-ProRule" id="PRU10141"/>
    </source>
</evidence>
<feature type="binding site" evidence="7">
    <location>
        <position position="59"/>
    </location>
    <ligand>
        <name>ATP</name>
        <dbReference type="ChEBI" id="CHEBI:30616"/>
    </ligand>
</feature>
<dbReference type="GO" id="GO:0005737">
    <property type="term" value="C:cytoplasm"/>
    <property type="evidence" value="ECO:0007669"/>
    <property type="project" value="TreeGrafter"/>
</dbReference>
<dbReference type="GO" id="GO:0004693">
    <property type="term" value="F:cyclin-dependent protein serine/threonine kinase activity"/>
    <property type="evidence" value="ECO:0007669"/>
    <property type="project" value="TreeGrafter"/>
</dbReference>
<feature type="non-terminal residue" evidence="10">
    <location>
        <position position="1"/>
    </location>
</feature>
<dbReference type="GO" id="GO:0010389">
    <property type="term" value="P:regulation of G2/M transition of mitotic cell cycle"/>
    <property type="evidence" value="ECO:0007669"/>
    <property type="project" value="TreeGrafter"/>
</dbReference>
<protein>
    <submittedName>
        <fullName evidence="10">Cyclin-dependent kinase 4</fullName>
    </submittedName>
</protein>
<dbReference type="InterPro" id="IPR008271">
    <property type="entry name" value="Ser/Thr_kinase_AS"/>
</dbReference>
<dbReference type="PROSITE" id="PS50011">
    <property type="entry name" value="PROTEIN_KINASE_DOM"/>
    <property type="match status" value="1"/>
</dbReference>
<evidence type="ECO:0000259" key="9">
    <source>
        <dbReference type="PROSITE" id="PS50011"/>
    </source>
</evidence>
<sequence length="342" mass="38335">LLRFNSKGRMGKNGVVTSPWTSGGDGSRYSELGTIGSGAYGMVIKVKNVDTGEMVAVKKIVVPITSDGVPQSVLREVGLLKRIGEFPHHKNIVHCLFSEIDNRCLMFLRMLEVMHGLLSPSELYINVAFEYCLCDLNTFLHSERGKNLTMNDIRMYCLDILEGIQFLQQLSIIHRDIKPQNILLGKDGHLKLTDFGLARIYAHANLSPLVVTLWYRAPEILLVTTYTTAVDIWSFACILAEMLKKTPLFPGSSEIDQLKKIIKVIGLPAAIEWPADAILPRDNFTRLGNTPLSTLFRDFEPAAIDLLESVLTFNPDDRLNVRQLLQHSFFNPIRNVAIPTAE</sequence>
<dbReference type="PROSITE" id="PS00107">
    <property type="entry name" value="PROTEIN_KINASE_ATP"/>
    <property type="match status" value="1"/>
</dbReference>
<dbReference type="Gene3D" id="1.10.510.10">
    <property type="entry name" value="Transferase(Phosphotransferase) domain 1"/>
    <property type="match status" value="1"/>
</dbReference>
<evidence type="ECO:0000313" key="11">
    <source>
        <dbReference type="Proteomes" id="UP000054815"/>
    </source>
</evidence>
<evidence type="ECO:0000256" key="2">
    <source>
        <dbReference type="ARBA" id="ARBA00022527"/>
    </source>
</evidence>
<evidence type="ECO:0000256" key="4">
    <source>
        <dbReference type="ARBA" id="ARBA00022741"/>
    </source>
</evidence>
<evidence type="ECO:0000256" key="5">
    <source>
        <dbReference type="ARBA" id="ARBA00022777"/>
    </source>
</evidence>
<dbReference type="STRING" id="6337.A0A0V0XJ55"/>
<keyword evidence="6 7" id="KW-0067">ATP-binding</keyword>
<keyword evidence="5 10" id="KW-0418">Kinase</keyword>
<feature type="domain" description="Protein kinase" evidence="9">
    <location>
        <begin position="29"/>
        <end position="330"/>
    </location>
</feature>
<dbReference type="FunFam" id="1.10.510.10:FF:000624">
    <property type="entry name" value="Mitogen-activated protein kinase"/>
    <property type="match status" value="1"/>
</dbReference>
<dbReference type="GO" id="GO:0030332">
    <property type="term" value="F:cyclin binding"/>
    <property type="evidence" value="ECO:0007669"/>
    <property type="project" value="TreeGrafter"/>
</dbReference>
<gene>
    <name evidence="10" type="primary">cdk4</name>
    <name evidence="10" type="ORF">T4E_11530</name>
</gene>
<organism evidence="10 11">
    <name type="scientific">Trichinella pseudospiralis</name>
    <name type="common">Parasitic roundworm</name>
    <dbReference type="NCBI Taxonomy" id="6337"/>
    <lineage>
        <taxon>Eukaryota</taxon>
        <taxon>Metazoa</taxon>
        <taxon>Ecdysozoa</taxon>
        <taxon>Nematoda</taxon>
        <taxon>Enoplea</taxon>
        <taxon>Dorylaimia</taxon>
        <taxon>Trichinellida</taxon>
        <taxon>Trichinellidae</taxon>
        <taxon>Trichinella</taxon>
    </lineage>
</organism>
<comment type="caution">
    <text evidence="10">The sequence shown here is derived from an EMBL/GenBank/DDBJ whole genome shotgun (WGS) entry which is preliminary data.</text>
</comment>
<evidence type="ECO:0000256" key="3">
    <source>
        <dbReference type="ARBA" id="ARBA00022679"/>
    </source>
</evidence>
<dbReference type="GO" id="GO:0010468">
    <property type="term" value="P:regulation of gene expression"/>
    <property type="evidence" value="ECO:0007669"/>
    <property type="project" value="TreeGrafter"/>
</dbReference>